<protein>
    <submittedName>
        <fullName evidence="2">Uncharacterized protein</fullName>
    </submittedName>
</protein>
<feature type="region of interest" description="Disordered" evidence="1">
    <location>
        <begin position="272"/>
        <end position="296"/>
    </location>
</feature>
<gene>
    <name evidence="2" type="ORF">PXEA_LOCUS13040</name>
</gene>
<feature type="compositionally biased region" description="Basic residues" evidence="1">
    <location>
        <begin position="23"/>
        <end position="49"/>
    </location>
</feature>
<feature type="region of interest" description="Disordered" evidence="1">
    <location>
        <begin position="110"/>
        <end position="138"/>
    </location>
</feature>
<evidence type="ECO:0000313" key="2">
    <source>
        <dbReference type="EMBL" id="VEL19600.1"/>
    </source>
</evidence>
<feature type="non-terminal residue" evidence="2">
    <location>
        <position position="408"/>
    </location>
</feature>
<accession>A0A448WT65</accession>
<feature type="region of interest" description="Disordered" evidence="1">
    <location>
        <begin position="376"/>
        <end position="408"/>
    </location>
</feature>
<feature type="compositionally biased region" description="Basic and acidic residues" evidence="1">
    <location>
        <begin position="85"/>
        <end position="94"/>
    </location>
</feature>
<comment type="caution">
    <text evidence="2">The sequence shown here is derived from an EMBL/GenBank/DDBJ whole genome shotgun (WGS) entry which is preliminary data.</text>
</comment>
<dbReference type="Proteomes" id="UP000784294">
    <property type="component" value="Unassembled WGS sequence"/>
</dbReference>
<dbReference type="AlphaFoldDB" id="A0A448WT65"/>
<sequence length="408" mass="45210">MTPIKWARVGEIRLQLDQRQRWRLRNRHRRRQQPHLQSHPHPHPHHRQHQHQEAHQPREPQPSYQQCSRKDKQQIVQPDSQRCQQLREKRDSHSWPKHQVLLGSHLQSQSLHQLKETSLPSPADEPPPKASSSVGTLRAEPSPRALNFTSMAYLSTAASSASCLSTSLFPTSISPPTTMPLPVFNSSSGLFQSFNSLIDLLPQNSSLNPTLLSLLFYILTGLPDVRSCRDSAQPPGLADQPPQVISSFAAPLARSHLPEANPSSTEITNFEALGQKSDQRSRSSSPLETESELTRPICSTVEATADFDEATVRGRAYSLHTTSRESRQDGTLLGYGLTKSEQTWITKASTRETAPVSPGQLTPSRCTHSLESCLCSTPSSDGTSLSEEPSYLPSREKAAPNVALTTDL</sequence>
<feature type="compositionally biased region" description="Polar residues" evidence="1">
    <location>
        <begin position="74"/>
        <end position="84"/>
    </location>
</feature>
<evidence type="ECO:0000256" key="1">
    <source>
        <dbReference type="SAM" id="MobiDB-lite"/>
    </source>
</evidence>
<feature type="region of interest" description="Disordered" evidence="1">
    <location>
        <begin position="23"/>
        <end position="95"/>
    </location>
</feature>
<dbReference type="EMBL" id="CAAALY010042314">
    <property type="protein sequence ID" value="VEL19600.1"/>
    <property type="molecule type" value="Genomic_DNA"/>
</dbReference>
<keyword evidence="3" id="KW-1185">Reference proteome</keyword>
<name>A0A448WT65_9PLAT</name>
<reference evidence="2" key="1">
    <citation type="submission" date="2018-11" db="EMBL/GenBank/DDBJ databases">
        <authorList>
            <consortium name="Pathogen Informatics"/>
        </authorList>
    </citation>
    <scope>NUCLEOTIDE SEQUENCE</scope>
</reference>
<proteinExistence type="predicted"/>
<feature type="compositionally biased region" description="Polar residues" evidence="1">
    <location>
        <begin position="376"/>
        <end position="387"/>
    </location>
</feature>
<organism evidence="2 3">
    <name type="scientific">Protopolystoma xenopodis</name>
    <dbReference type="NCBI Taxonomy" id="117903"/>
    <lineage>
        <taxon>Eukaryota</taxon>
        <taxon>Metazoa</taxon>
        <taxon>Spiralia</taxon>
        <taxon>Lophotrochozoa</taxon>
        <taxon>Platyhelminthes</taxon>
        <taxon>Monogenea</taxon>
        <taxon>Polyopisthocotylea</taxon>
        <taxon>Polystomatidea</taxon>
        <taxon>Polystomatidae</taxon>
        <taxon>Protopolystoma</taxon>
    </lineage>
</organism>
<evidence type="ECO:0000313" key="3">
    <source>
        <dbReference type="Proteomes" id="UP000784294"/>
    </source>
</evidence>